<evidence type="ECO:0000313" key="3">
    <source>
        <dbReference type="Proteomes" id="UP001518140"/>
    </source>
</evidence>
<accession>A0ABX0DZQ2</accession>
<protein>
    <submittedName>
        <fullName evidence="2">Uncharacterized protein</fullName>
    </submittedName>
</protein>
<sequence>MRSGPTGSGHSAPRIDPSRGGSEVVDAITDRIRVEFYRRVGIEGLFPPLTGLWRIGYQHPAQPPHARKQP</sequence>
<name>A0ABX0DZQ2_9ACTN</name>
<gene>
    <name evidence="2" type="ORF">G6048_29050</name>
</gene>
<organism evidence="2 3">
    <name type="scientific">Streptomyces ureilyticus</name>
    <dbReference type="NCBI Taxonomy" id="1775131"/>
    <lineage>
        <taxon>Bacteria</taxon>
        <taxon>Bacillati</taxon>
        <taxon>Actinomycetota</taxon>
        <taxon>Actinomycetes</taxon>
        <taxon>Kitasatosporales</taxon>
        <taxon>Streptomycetaceae</taxon>
        <taxon>Streptomyces</taxon>
    </lineage>
</organism>
<dbReference type="EMBL" id="JAAKZX010000112">
    <property type="protein sequence ID" value="NGO46014.1"/>
    <property type="molecule type" value="Genomic_DNA"/>
</dbReference>
<feature type="region of interest" description="Disordered" evidence="1">
    <location>
        <begin position="1"/>
        <end position="23"/>
    </location>
</feature>
<comment type="caution">
    <text evidence="2">The sequence shown here is derived from an EMBL/GenBank/DDBJ whole genome shotgun (WGS) entry which is preliminary data.</text>
</comment>
<reference evidence="2 3" key="1">
    <citation type="submission" date="2020-02" db="EMBL/GenBank/DDBJ databases">
        <title>Whole-genome analyses of novel actinobacteria.</title>
        <authorList>
            <person name="Sahin N."/>
            <person name="Tokatli A."/>
        </authorList>
    </citation>
    <scope>NUCLEOTIDE SEQUENCE [LARGE SCALE GENOMIC DNA]</scope>
    <source>
        <strain evidence="2 3">YC419</strain>
    </source>
</reference>
<dbReference type="RefSeq" id="WP_165342560.1">
    <property type="nucleotide sequence ID" value="NZ_JAAKZX010000112.1"/>
</dbReference>
<dbReference type="Proteomes" id="UP001518140">
    <property type="component" value="Unassembled WGS sequence"/>
</dbReference>
<keyword evidence="3" id="KW-1185">Reference proteome</keyword>
<proteinExistence type="predicted"/>
<evidence type="ECO:0000313" key="2">
    <source>
        <dbReference type="EMBL" id="NGO46014.1"/>
    </source>
</evidence>
<evidence type="ECO:0000256" key="1">
    <source>
        <dbReference type="SAM" id="MobiDB-lite"/>
    </source>
</evidence>